<dbReference type="GO" id="GO:0016491">
    <property type="term" value="F:oxidoreductase activity"/>
    <property type="evidence" value="ECO:0007669"/>
    <property type="project" value="InterPro"/>
</dbReference>
<reference evidence="2 3" key="1">
    <citation type="submission" date="2015-02" db="EMBL/GenBank/DDBJ databases">
        <title>Improved understanding of the partial-nitritation anammox process through 23 genomes representing the majority of the microbial community.</title>
        <authorList>
            <person name="Speth D.R."/>
            <person name="In T Zandt M."/>
            <person name="Guerrero Cruz S."/>
            <person name="Jetten M.S."/>
            <person name="Dutilh B.E."/>
        </authorList>
    </citation>
    <scope>NUCLEOTIDE SEQUENCE [LARGE SCALE GENOMIC DNA]</scope>
    <source>
        <strain evidence="2">OLB20</strain>
    </source>
</reference>
<dbReference type="GO" id="GO:0010181">
    <property type="term" value="F:FMN binding"/>
    <property type="evidence" value="ECO:0007669"/>
    <property type="project" value="TreeGrafter"/>
</dbReference>
<dbReference type="STRING" id="1617426.TR69_WS6001000840"/>
<dbReference type="InterPro" id="IPR005025">
    <property type="entry name" value="FMN_Rdtase-like_dom"/>
</dbReference>
<name>A0A136LYT4_9BACT</name>
<dbReference type="AlphaFoldDB" id="A0A136LYT4"/>
<evidence type="ECO:0000313" key="3">
    <source>
        <dbReference type="Proteomes" id="UP000070457"/>
    </source>
</evidence>
<proteinExistence type="predicted"/>
<dbReference type="InterPro" id="IPR029039">
    <property type="entry name" value="Flavoprotein-like_sf"/>
</dbReference>
<evidence type="ECO:0000313" key="2">
    <source>
        <dbReference type="EMBL" id="KXK26819.1"/>
    </source>
</evidence>
<dbReference type="Gene3D" id="3.40.50.360">
    <property type="match status" value="1"/>
</dbReference>
<dbReference type="Pfam" id="PF03358">
    <property type="entry name" value="FMN_red"/>
    <property type="match status" value="1"/>
</dbReference>
<dbReference type="PANTHER" id="PTHR30543">
    <property type="entry name" value="CHROMATE REDUCTASE"/>
    <property type="match status" value="1"/>
</dbReference>
<comment type="caution">
    <text evidence="2">The sequence shown here is derived from an EMBL/GenBank/DDBJ whole genome shotgun (WGS) entry which is preliminary data.</text>
</comment>
<sequence length="179" mass="19588">MSLFIPVLLGTTRDGRLSERAAAAVLAHGQTMPGLETQLVDPRELNLPDDGKTFRDPVYSDILARADGLFIVTPEYNHSFPPSIKRMLDSEGRELYAMKPVAIAGVSDGRWGGTRVIEALLPVLRTLDMYISARDVHFAVAPELFDSKGGLADEQVETEIAKAWDALVQKARVLQAGRS</sequence>
<accession>A0A136LYT4</accession>
<feature type="domain" description="NADPH-dependent FMN reductase-like" evidence="1">
    <location>
        <begin position="7"/>
        <end position="134"/>
    </location>
</feature>
<gene>
    <name evidence="2" type="ORF">TR69_WS6001000840</name>
</gene>
<dbReference type="EMBL" id="JYNZ01000003">
    <property type="protein sequence ID" value="KXK26819.1"/>
    <property type="molecule type" value="Genomic_DNA"/>
</dbReference>
<dbReference type="PANTHER" id="PTHR30543:SF21">
    <property type="entry name" value="NAD(P)H-DEPENDENT FMN REDUCTASE LOT6"/>
    <property type="match status" value="1"/>
</dbReference>
<dbReference type="InterPro" id="IPR050712">
    <property type="entry name" value="NAD(P)H-dep_reductase"/>
</dbReference>
<dbReference type="GO" id="GO:0005829">
    <property type="term" value="C:cytosol"/>
    <property type="evidence" value="ECO:0007669"/>
    <property type="project" value="TreeGrafter"/>
</dbReference>
<dbReference type="Proteomes" id="UP000070457">
    <property type="component" value="Unassembled WGS sequence"/>
</dbReference>
<protein>
    <submittedName>
        <fullName evidence="2">NADPH-dependent FMN reductase</fullName>
    </submittedName>
</protein>
<organism evidence="2 3">
    <name type="scientific">candidate division WS6 bacterium OLB20</name>
    <dbReference type="NCBI Taxonomy" id="1617426"/>
    <lineage>
        <taxon>Bacteria</taxon>
        <taxon>Candidatus Dojkabacteria</taxon>
    </lineage>
</organism>
<evidence type="ECO:0000259" key="1">
    <source>
        <dbReference type="Pfam" id="PF03358"/>
    </source>
</evidence>
<dbReference type="SUPFAM" id="SSF52218">
    <property type="entry name" value="Flavoproteins"/>
    <property type="match status" value="1"/>
</dbReference>